<feature type="transmembrane region" description="Helical" evidence="6">
    <location>
        <begin position="404"/>
        <end position="422"/>
    </location>
</feature>
<dbReference type="PANTHER" id="PTHR42770">
    <property type="entry name" value="AMINO ACID TRANSPORTER-RELATED"/>
    <property type="match status" value="1"/>
</dbReference>
<feature type="transmembrane region" description="Helical" evidence="6">
    <location>
        <begin position="196"/>
        <end position="218"/>
    </location>
</feature>
<feature type="transmembrane region" description="Helical" evidence="6">
    <location>
        <begin position="130"/>
        <end position="150"/>
    </location>
</feature>
<comment type="caution">
    <text evidence="7">The sequence shown here is derived from an EMBL/GenBank/DDBJ whole genome shotgun (WGS) entry which is preliminary data.</text>
</comment>
<keyword evidence="5 6" id="KW-0472">Membrane</keyword>
<dbReference type="OrthoDB" id="7065842at2"/>
<dbReference type="GO" id="GO:0022857">
    <property type="term" value="F:transmembrane transporter activity"/>
    <property type="evidence" value="ECO:0007669"/>
    <property type="project" value="InterPro"/>
</dbReference>
<organism evidence="7 8">
    <name type="scientific">Hyphococcus luteus</name>
    <dbReference type="NCBI Taxonomy" id="2058213"/>
    <lineage>
        <taxon>Bacteria</taxon>
        <taxon>Pseudomonadati</taxon>
        <taxon>Pseudomonadota</taxon>
        <taxon>Alphaproteobacteria</taxon>
        <taxon>Parvularculales</taxon>
        <taxon>Parvularculaceae</taxon>
        <taxon>Hyphococcus</taxon>
    </lineage>
</organism>
<dbReference type="PANTHER" id="PTHR42770:SF7">
    <property type="entry name" value="MEMBRANE PROTEIN"/>
    <property type="match status" value="1"/>
</dbReference>
<dbReference type="Gene3D" id="1.20.1740.10">
    <property type="entry name" value="Amino acid/polyamine transporter I"/>
    <property type="match status" value="1"/>
</dbReference>
<dbReference type="InterPro" id="IPR002293">
    <property type="entry name" value="AA/rel_permease1"/>
</dbReference>
<accession>A0A2S7K209</accession>
<evidence type="ECO:0000256" key="4">
    <source>
        <dbReference type="ARBA" id="ARBA00022989"/>
    </source>
</evidence>
<keyword evidence="2" id="KW-1003">Cell membrane</keyword>
<sequence length="462" mass="48607">MLQHTVTLRQLFSLGVGTIVGVAWLIVLGDAMINAGPIGAILAFAIGAACMIPIALCYGELGGIMPQTGGEIVYAQKIFGDNAAYAAGVSLVVIYLINCVFFGVSVGWLANELVPGLKGPLLYTVLGNEVHAGSVGVGMVCAGLIAYVNYRGVKWATAFQDIATYTLIAAACLLVIAGLLFGSVENLQPFIKKTDWGWGWGGVLGVLATTPYFFGGFSTIPQALGELANKSDKKKIGHVINACIFFSLLFYSFVILAVGMVLPSGRLEEFELPIAAAFENAFSSPLAGNFVLVAGIGGLLAVWNALFFAATRALYAMGQRGLFHPDLSRLHSTAQSPVAAIAAVSLISIAGLFLGQGFLLPVVNMTSTLLAGMYLLVTLGLLKARAQRIGADALPPFVAPGGRLMILAGAFFSAYLVVLSLVQQSAAAGWRWPPEWSVLLGVLAVAFAFRIRELRRIKPASS</sequence>
<reference evidence="7 8" key="1">
    <citation type="submission" date="2017-12" db="EMBL/GenBank/DDBJ databases">
        <authorList>
            <person name="Hurst M.R.H."/>
        </authorList>
    </citation>
    <scope>NUCLEOTIDE SEQUENCE [LARGE SCALE GENOMIC DNA]</scope>
    <source>
        <strain evidence="7 8">SY-3-19</strain>
    </source>
</reference>
<dbReference type="PIRSF" id="PIRSF006060">
    <property type="entry name" value="AA_transporter"/>
    <property type="match status" value="1"/>
</dbReference>
<name>A0A2S7K209_9PROT</name>
<feature type="transmembrane region" description="Helical" evidence="6">
    <location>
        <begin position="365"/>
        <end position="384"/>
    </location>
</feature>
<dbReference type="EMBL" id="PJCH01000015">
    <property type="protein sequence ID" value="PQA86539.1"/>
    <property type="molecule type" value="Genomic_DNA"/>
</dbReference>
<feature type="transmembrane region" description="Helical" evidence="6">
    <location>
        <begin position="290"/>
        <end position="315"/>
    </location>
</feature>
<feature type="transmembrane region" description="Helical" evidence="6">
    <location>
        <begin position="434"/>
        <end position="451"/>
    </location>
</feature>
<protein>
    <recommendedName>
        <fullName evidence="9">Amino acid permease</fullName>
    </recommendedName>
</protein>
<feature type="transmembrane region" description="Helical" evidence="6">
    <location>
        <begin position="39"/>
        <end position="61"/>
    </location>
</feature>
<evidence type="ECO:0000256" key="1">
    <source>
        <dbReference type="ARBA" id="ARBA00004651"/>
    </source>
</evidence>
<feature type="transmembrane region" description="Helical" evidence="6">
    <location>
        <begin position="162"/>
        <end position="184"/>
    </location>
</feature>
<dbReference type="InterPro" id="IPR050367">
    <property type="entry name" value="APC_superfamily"/>
</dbReference>
<dbReference type="Proteomes" id="UP000239504">
    <property type="component" value="Unassembled WGS sequence"/>
</dbReference>
<keyword evidence="3 6" id="KW-0812">Transmembrane</keyword>
<dbReference type="AlphaFoldDB" id="A0A2S7K209"/>
<feature type="transmembrane region" description="Helical" evidence="6">
    <location>
        <begin position="336"/>
        <end position="359"/>
    </location>
</feature>
<dbReference type="Pfam" id="PF13520">
    <property type="entry name" value="AA_permease_2"/>
    <property type="match status" value="1"/>
</dbReference>
<evidence type="ECO:0000256" key="6">
    <source>
        <dbReference type="SAM" id="Phobius"/>
    </source>
</evidence>
<evidence type="ECO:0000256" key="3">
    <source>
        <dbReference type="ARBA" id="ARBA00022692"/>
    </source>
</evidence>
<proteinExistence type="predicted"/>
<gene>
    <name evidence="7" type="ORF">CW354_19655</name>
</gene>
<feature type="transmembrane region" description="Helical" evidence="6">
    <location>
        <begin position="82"/>
        <end position="110"/>
    </location>
</feature>
<keyword evidence="8" id="KW-1185">Reference proteome</keyword>
<dbReference type="GO" id="GO:0005886">
    <property type="term" value="C:plasma membrane"/>
    <property type="evidence" value="ECO:0007669"/>
    <property type="project" value="UniProtKB-SubCell"/>
</dbReference>
<feature type="transmembrane region" description="Helical" evidence="6">
    <location>
        <begin position="239"/>
        <end position="262"/>
    </location>
</feature>
<evidence type="ECO:0000256" key="2">
    <source>
        <dbReference type="ARBA" id="ARBA00022475"/>
    </source>
</evidence>
<evidence type="ECO:0000256" key="5">
    <source>
        <dbReference type="ARBA" id="ARBA00023136"/>
    </source>
</evidence>
<evidence type="ECO:0000313" key="8">
    <source>
        <dbReference type="Proteomes" id="UP000239504"/>
    </source>
</evidence>
<comment type="subcellular location">
    <subcellularLocation>
        <location evidence="1">Cell membrane</location>
        <topology evidence="1">Multi-pass membrane protein</topology>
    </subcellularLocation>
</comment>
<feature type="transmembrane region" description="Helical" evidence="6">
    <location>
        <begin position="12"/>
        <end position="33"/>
    </location>
</feature>
<evidence type="ECO:0000313" key="7">
    <source>
        <dbReference type="EMBL" id="PQA86539.1"/>
    </source>
</evidence>
<keyword evidence="4 6" id="KW-1133">Transmembrane helix</keyword>
<evidence type="ECO:0008006" key="9">
    <source>
        <dbReference type="Google" id="ProtNLM"/>
    </source>
</evidence>